<proteinExistence type="predicted"/>
<sequence length="168" mass="19123">MKLRKTFSLLLLTVMLSACEREKDKSLQERDNTPPQETYNIHLQIKEYEAKRIEVFSEKATYSGDTIYLIKFKVNFFDKGEITATMVGDTGTIVENSGFMEARGKVKLTSTNGDSLISNVLIWNQKLNLIYSPSESFLYKENKTIRSSGLESDPALKAVKFKGKVYVE</sequence>
<dbReference type="InterPro" id="IPR010664">
    <property type="entry name" value="LipoPS_assembly_LptC-rel"/>
</dbReference>
<evidence type="ECO:0000313" key="1">
    <source>
        <dbReference type="EMBL" id="HEN27645.1"/>
    </source>
</evidence>
<dbReference type="Pfam" id="PF06835">
    <property type="entry name" value="LptC"/>
    <property type="match status" value="1"/>
</dbReference>
<comment type="caution">
    <text evidence="1">The sequence shown here is derived from an EMBL/GenBank/DDBJ whole genome shotgun (WGS) entry which is preliminary data.</text>
</comment>
<dbReference type="InterPro" id="IPR026265">
    <property type="entry name" value="LptC"/>
</dbReference>
<protein>
    <submittedName>
        <fullName evidence="1">LPS export ABC transporter periplasmic protein LptC</fullName>
    </submittedName>
</protein>
<dbReference type="EMBL" id="DSOL01000089">
    <property type="protein sequence ID" value="HEN27645.1"/>
    <property type="molecule type" value="Genomic_DNA"/>
</dbReference>
<name>A0A7C2K496_UNCW3</name>
<gene>
    <name evidence="1" type="primary">lptC</name>
    <name evidence="1" type="ORF">ENQ77_03085</name>
</gene>
<organism evidence="1">
    <name type="scientific">candidate division WOR-3 bacterium</name>
    <dbReference type="NCBI Taxonomy" id="2052148"/>
    <lineage>
        <taxon>Bacteria</taxon>
        <taxon>Bacteria division WOR-3</taxon>
    </lineage>
</organism>
<dbReference type="PROSITE" id="PS51257">
    <property type="entry name" value="PROKAR_LIPOPROTEIN"/>
    <property type="match status" value="1"/>
</dbReference>
<dbReference type="GO" id="GO:0005886">
    <property type="term" value="C:plasma membrane"/>
    <property type="evidence" value="ECO:0007669"/>
    <property type="project" value="InterPro"/>
</dbReference>
<accession>A0A7C2K496</accession>
<dbReference type="GO" id="GO:0015221">
    <property type="term" value="F:lipopolysaccharide transmembrane transporter activity"/>
    <property type="evidence" value="ECO:0007669"/>
    <property type="project" value="InterPro"/>
</dbReference>
<reference evidence="1" key="1">
    <citation type="journal article" date="2020" name="mSystems">
        <title>Genome- and Community-Level Interaction Insights into Carbon Utilization and Element Cycling Functions of Hydrothermarchaeota in Hydrothermal Sediment.</title>
        <authorList>
            <person name="Zhou Z."/>
            <person name="Liu Y."/>
            <person name="Xu W."/>
            <person name="Pan J."/>
            <person name="Luo Z.H."/>
            <person name="Li M."/>
        </authorList>
    </citation>
    <scope>NUCLEOTIDE SEQUENCE [LARGE SCALE GENOMIC DNA]</scope>
    <source>
        <strain evidence="1">SpSt-34</strain>
    </source>
</reference>
<dbReference type="AlphaFoldDB" id="A0A7C2K496"/>
<dbReference type="NCBIfam" id="TIGR04409">
    <property type="entry name" value="LptC_YrbK"/>
    <property type="match status" value="1"/>
</dbReference>
<dbReference type="Gene3D" id="2.60.450.10">
    <property type="entry name" value="Lipopolysaccharide (LPS) transport protein A like domain"/>
    <property type="match status" value="1"/>
</dbReference>